<dbReference type="Gene3D" id="3.40.1800.10">
    <property type="entry name" value="His-Me finger endonucleases"/>
    <property type="match status" value="1"/>
</dbReference>
<evidence type="ECO:0008006" key="3">
    <source>
        <dbReference type="Google" id="ProtNLM"/>
    </source>
</evidence>
<sequence>MTARGKTRPCSRCQRNRSERFYTSPRGRVCATCRKKTRSQTAHEARVQRIYGLEPGEYEQLLEAQGGCAICGGTRRQRLSVDHCHRTGVVRGLLCRMCNGRLLTAARDNPEVLRAAARYLEDPPALRHLGPRLHQSKRTE</sequence>
<dbReference type="EMBL" id="BAAABX010000032">
    <property type="protein sequence ID" value="GAA0406364.1"/>
    <property type="molecule type" value="Genomic_DNA"/>
</dbReference>
<keyword evidence="2" id="KW-1185">Reference proteome</keyword>
<dbReference type="Pfam" id="PF02945">
    <property type="entry name" value="Endonuclease_7"/>
    <property type="match status" value="1"/>
</dbReference>
<dbReference type="SUPFAM" id="SSF54060">
    <property type="entry name" value="His-Me finger endonucleases"/>
    <property type="match status" value="1"/>
</dbReference>
<name>A0ABN0YQX6_9ACTN</name>
<evidence type="ECO:0000313" key="1">
    <source>
        <dbReference type="EMBL" id="GAA0406364.1"/>
    </source>
</evidence>
<dbReference type="InterPro" id="IPR038563">
    <property type="entry name" value="Endonuclease_7_sf"/>
</dbReference>
<comment type="caution">
    <text evidence="1">The sequence shown here is derived from an EMBL/GenBank/DDBJ whole genome shotgun (WGS) entry which is preliminary data.</text>
</comment>
<reference evidence="1 2" key="1">
    <citation type="journal article" date="2019" name="Int. J. Syst. Evol. Microbiol.">
        <title>The Global Catalogue of Microorganisms (GCM) 10K type strain sequencing project: providing services to taxonomists for standard genome sequencing and annotation.</title>
        <authorList>
            <consortium name="The Broad Institute Genomics Platform"/>
            <consortium name="The Broad Institute Genome Sequencing Center for Infectious Disease"/>
            <person name="Wu L."/>
            <person name="Ma J."/>
        </authorList>
    </citation>
    <scope>NUCLEOTIDE SEQUENCE [LARGE SCALE GENOMIC DNA]</scope>
    <source>
        <strain evidence="1 2">JCM 4788</strain>
    </source>
</reference>
<accession>A0ABN0YQX6</accession>
<organism evidence="1 2">
    <name type="scientific">Streptomyces luteireticuli</name>
    <dbReference type="NCBI Taxonomy" id="173858"/>
    <lineage>
        <taxon>Bacteria</taxon>
        <taxon>Bacillati</taxon>
        <taxon>Actinomycetota</taxon>
        <taxon>Actinomycetes</taxon>
        <taxon>Kitasatosporales</taxon>
        <taxon>Streptomycetaceae</taxon>
        <taxon>Streptomyces</taxon>
    </lineage>
</organism>
<protein>
    <recommendedName>
        <fullName evidence="3">Recombination endonuclease VII</fullName>
    </recommendedName>
</protein>
<gene>
    <name evidence="1" type="ORF">GCM10010357_29170</name>
</gene>
<evidence type="ECO:0000313" key="2">
    <source>
        <dbReference type="Proteomes" id="UP001500879"/>
    </source>
</evidence>
<dbReference type="InterPro" id="IPR044925">
    <property type="entry name" value="His-Me_finger_sf"/>
</dbReference>
<dbReference type="Proteomes" id="UP001500879">
    <property type="component" value="Unassembled WGS sequence"/>
</dbReference>
<dbReference type="InterPro" id="IPR004211">
    <property type="entry name" value="Endonuclease_7"/>
</dbReference>
<proteinExistence type="predicted"/>